<dbReference type="GO" id="GO:0000981">
    <property type="term" value="F:DNA-binding transcription factor activity, RNA polymerase II-specific"/>
    <property type="evidence" value="ECO:0007669"/>
    <property type="project" value="InterPro"/>
</dbReference>
<dbReference type="InterPro" id="IPR036864">
    <property type="entry name" value="Zn2-C6_fun-type_DNA-bd_sf"/>
</dbReference>
<accession>A0A163MUD6</accession>
<dbReference type="OMA" id="PNESHEY"/>
<dbReference type="STRING" id="4829.A0A163MUD6"/>
<sequence>MQPLNSSSSSLSRSSDSLYRDVQLPPLSPHSHRHVSPLPSHHLQQHHPESSYTNPMTSTDSQQAKIRKPRACDLCRRKKIRCDYDPMLPDNQCSSCRGYKKTCAFAEVAKKRGPPKGYVEGLETRLHRMEQLLMNMASSSNISTETIRQYINNSTDQTAPNNDDSSDAVPDSRPSSSRQSPSSVTMPTPTTAEPPSAGMKRSCEADVSRQLHDAQFKQQLENVKEGKYSYLGSSSGVYMLNRLFPSNYKDRSEDDGGPTPEAVMHGNEDDLMVARFGSKSARLNVGPGANWSDRTSSPPFSSSSSPSSSSATCVSSSKWRLPPKPVIDRLVELYFTEMNNYLPIVDEDEFMDKYRTETMGDENGGVSRALLMTICRTTLRILPADDPVVKAYNIDRAAMFRDMVQQLETNYELDFMEPQIEAIQNLLLNSANADGWGPKSANWLATSIAVKMAQDLGLHRSNTQWTLPAKRIEARKRLWWSAYVVDRWGLGPDRISNQLQQALIDWKLDLPSNLWLSDIEMERIHRQDIPVELETKINSGAGQLRILYIAVQLLSKRPSIILGSDQASHQSPKTIVAPQECLDAVENVLDLFYTIKFSSLMFVGWSLTSYGLSQTLLFIFLNHRNESEQVAAKAKRQAQAFRKHYIQLEHHFVETKLITFLDCITKMIQRDEDAASCPSPSSQKRKHDSAFPSGSLWGASSGMDWHDIMDLIGE</sequence>
<evidence type="ECO:0000256" key="5">
    <source>
        <dbReference type="ARBA" id="ARBA00023163"/>
    </source>
</evidence>
<keyword evidence="10" id="KW-1185">Reference proteome</keyword>
<dbReference type="AlphaFoldDB" id="A0A163MUD6"/>
<dbReference type="PROSITE" id="PS50048">
    <property type="entry name" value="ZN2_CY6_FUNGAL_2"/>
    <property type="match status" value="1"/>
</dbReference>
<dbReference type="Proteomes" id="UP000078561">
    <property type="component" value="Unassembled WGS sequence"/>
</dbReference>
<evidence type="ECO:0000313" key="9">
    <source>
        <dbReference type="EMBL" id="SAM08781.1"/>
    </source>
</evidence>
<feature type="region of interest" description="Disordered" evidence="7">
    <location>
        <begin position="674"/>
        <end position="693"/>
    </location>
</feature>
<evidence type="ECO:0000256" key="3">
    <source>
        <dbReference type="ARBA" id="ARBA00023015"/>
    </source>
</evidence>
<name>A0A163MUD6_ABSGL</name>
<dbReference type="CDD" id="cd00067">
    <property type="entry name" value="GAL4"/>
    <property type="match status" value="1"/>
</dbReference>
<dbReference type="SMART" id="SM00906">
    <property type="entry name" value="Fungal_trans"/>
    <property type="match status" value="1"/>
</dbReference>
<dbReference type="SMART" id="SM00066">
    <property type="entry name" value="GAL4"/>
    <property type="match status" value="1"/>
</dbReference>
<dbReference type="CDD" id="cd12148">
    <property type="entry name" value="fungal_TF_MHR"/>
    <property type="match status" value="1"/>
</dbReference>
<keyword evidence="5" id="KW-0804">Transcription</keyword>
<feature type="region of interest" description="Disordered" evidence="7">
    <location>
        <begin position="285"/>
        <end position="318"/>
    </location>
</feature>
<keyword evidence="3" id="KW-0805">Transcription regulation</keyword>
<dbReference type="SUPFAM" id="SSF57701">
    <property type="entry name" value="Zn2/Cys6 DNA-binding domain"/>
    <property type="match status" value="1"/>
</dbReference>
<dbReference type="PANTHER" id="PTHR46910:SF37">
    <property type="entry name" value="ZN(II)2CYS6 TRANSCRIPTION FACTOR (EUROFUNG)"/>
    <property type="match status" value="1"/>
</dbReference>
<dbReference type="GO" id="GO:0003677">
    <property type="term" value="F:DNA binding"/>
    <property type="evidence" value="ECO:0007669"/>
    <property type="project" value="UniProtKB-KW"/>
</dbReference>
<feature type="domain" description="Zn(2)-C6 fungal-type" evidence="8">
    <location>
        <begin position="71"/>
        <end position="105"/>
    </location>
</feature>
<feature type="region of interest" description="Disordered" evidence="7">
    <location>
        <begin position="1"/>
        <end position="67"/>
    </location>
</feature>
<keyword evidence="2" id="KW-0479">Metal-binding</keyword>
<evidence type="ECO:0000259" key="8">
    <source>
        <dbReference type="PROSITE" id="PS50048"/>
    </source>
</evidence>
<dbReference type="PROSITE" id="PS00463">
    <property type="entry name" value="ZN2_CY6_FUNGAL_1"/>
    <property type="match status" value="1"/>
</dbReference>
<dbReference type="InterPro" id="IPR050987">
    <property type="entry name" value="AtrR-like"/>
</dbReference>
<gene>
    <name evidence="9" type="primary">ABSGL_14447.1 scaffold 14663</name>
</gene>
<dbReference type="Pfam" id="PF00172">
    <property type="entry name" value="Zn_clus"/>
    <property type="match status" value="1"/>
</dbReference>
<evidence type="ECO:0000313" key="10">
    <source>
        <dbReference type="Proteomes" id="UP000078561"/>
    </source>
</evidence>
<proteinExistence type="predicted"/>
<evidence type="ECO:0000256" key="6">
    <source>
        <dbReference type="ARBA" id="ARBA00023242"/>
    </source>
</evidence>
<evidence type="ECO:0000256" key="2">
    <source>
        <dbReference type="ARBA" id="ARBA00022723"/>
    </source>
</evidence>
<evidence type="ECO:0000256" key="4">
    <source>
        <dbReference type="ARBA" id="ARBA00023125"/>
    </source>
</evidence>
<dbReference type="GO" id="GO:0006351">
    <property type="term" value="P:DNA-templated transcription"/>
    <property type="evidence" value="ECO:0007669"/>
    <property type="project" value="InterPro"/>
</dbReference>
<organism evidence="9">
    <name type="scientific">Absidia glauca</name>
    <name type="common">Pin mould</name>
    <dbReference type="NCBI Taxonomy" id="4829"/>
    <lineage>
        <taxon>Eukaryota</taxon>
        <taxon>Fungi</taxon>
        <taxon>Fungi incertae sedis</taxon>
        <taxon>Mucoromycota</taxon>
        <taxon>Mucoromycotina</taxon>
        <taxon>Mucoromycetes</taxon>
        <taxon>Mucorales</taxon>
        <taxon>Cunninghamellaceae</taxon>
        <taxon>Absidia</taxon>
    </lineage>
</organism>
<keyword evidence="4" id="KW-0238">DNA-binding</keyword>
<dbReference type="GO" id="GO:0005634">
    <property type="term" value="C:nucleus"/>
    <property type="evidence" value="ECO:0007669"/>
    <property type="project" value="UniProtKB-SubCell"/>
</dbReference>
<evidence type="ECO:0000256" key="1">
    <source>
        <dbReference type="ARBA" id="ARBA00004123"/>
    </source>
</evidence>
<feature type="compositionally biased region" description="Polar residues" evidence="7">
    <location>
        <begin position="52"/>
        <end position="64"/>
    </location>
</feature>
<dbReference type="Pfam" id="PF04082">
    <property type="entry name" value="Fungal_trans"/>
    <property type="match status" value="1"/>
</dbReference>
<feature type="region of interest" description="Disordered" evidence="7">
    <location>
        <begin position="154"/>
        <end position="209"/>
    </location>
</feature>
<dbReference type="Gene3D" id="4.10.240.10">
    <property type="entry name" value="Zn(2)-C6 fungal-type DNA-binding domain"/>
    <property type="match status" value="1"/>
</dbReference>
<keyword evidence="6" id="KW-0539">Nucleus</keyword>
<dbReference type="InParanoid" id="A0A163MUD6"/>
<feature type="compositionally biased region" description="Low complexity" evidence="7">
    <location>
        <begin position="296"/>
        <end position="317"/>
    </location>
</feature>
<dbReference type="GO" id="GO:0008270">
    <property type="term" value="F:zinc ion binding"/>
    <property type="evidence" value="ECO:0007669"/>
    <property type="project" value="InterPro"/>
</dbReference>
<evidence type="ECO:0000256" key="7">
    <source>
        <dbReference type="SAM" id="MobiDB-lite"/>
    </source>
</evidence>
<feature type="compositionally biased region" description="Low complexity" evidence="7">
    <location>
        <begin position="1"/>
        <end position="21"/>
    </location>
</feature>
<dbReference type="InterPro" id="IPR007219">
    <property type="entry name" value="XnlR_reg_dom"/>
</dbReference>
<comment type="subcellular location">
    <subcellularLocation>
        <location evidence="1">Nucleus</location>
    </subcellularLocation>
</comment>
<dbReference type="EMBL" id="LT554937">
    <property type="protein sequence ID" value="SAM08781.1"/>
    <property type="molecule type" value="Genomic_DNA"/>
</dbReference>
<dbReference type="PANTHER" id="PTHR46910">
    <property type="entry name" value="TRANSCRIPTION FACTOR PDR1"/>
    <property type="match status" value="1"/>
</dbReference>
<protein>
    <recommendedName>
        <fullName evidence="8">Zn(2)-C6 fungal-type domain-containing protein</fullName>
    </recommendedName>
</protein>
<reference evidence="9" key="1">
    <citation type="submission" date="2016-04" db="EMBL/GenBank/DDBJ databases">
        <authorList>
            <person name="Evans L.H."/>
            <person name="Alamgir A."/>
            <person name="Owens N."/>
            <person name="Weber N.D."/>
            <person name="Virtaneva K."/>
            <person name="Barbian K."/>
            <person name="Babar A."/>
            <person name="Rosenke K."/>
        </authorList>
    </citation>
    <scope>NUCLEOTIDE SEQUENCE [LARGE SCALE GENOMIC DNA]</scope>
    <source>
        <strain evidence="9">CBS 101.48</strain>
    </source>
</reference>
<dbReference type="OrthoDB" id="39175at2759"/>
<feature type="compositionally biased region" description="Low complexity" evidence="7">
    <location>
        <begin position="172"/>
        <end position="191"/>
    </location>
</feature>
<feature type="compositionally biased region" description="Polar residues" evidence="7">
    <location>
        <begin position="154"/>
        <end position="163"/>
    </location>
</feature>
<dbReference type="InterPro" id="IPR001138">
    <property type="entry name" value="Zn2Cys6_DnaBD"/>
</dbReference>